<dbReference type="GO" id="GO:0016020">
    <property type="term" value="C:membrane"/>
    <property type="evidence" value="ECO:0007669"/>
    <property type="project" value="TreeGrafter"/>
</dbReference>
<protein>
    <recommendedName>
        <fullName evidence="2">W2 domain-containing protein</fullName>
    </recommendedName>
</protein>
<evidence type="ECO:0000313" key="3">
    <source>
        <dbReference type="EMBL" id="KAF5354722.1"/>
    </source>
</evidence>
<dbReference type="SUPFAM" id="SSF48371">
    <property type="entry name" value="ARM repeat"/>
    <property type="match status" value="1"/>
</dbReference>
<dbReference type="InterPro" id="IPR043510">
    <property type="entry name" value="W2_5MP1/2"/>
</dbReference>
<comment type="similarity">
    <text evidence="1">Belongs to the BZW family.</text>
</comment>
<dbReference type="EMBL" id="JAACJO010000008">
    <property type="protein sequence ID" value="KAF5354722.1"/>
    <property type="molecule type" value="Genomic_DNA"/>
</dbReference>
<dbReference type="Pfam" id="PF25504">
    <property type="entry name" value="HEAT_5MP1_2"/>
    <property type="match status" value="1"/>
</dbReference>
<dbReference type="GO" id="GO:0005737">
    <property type="term" value="C:cytoplasm"/>
    <property type="evidence" value="ECO:0007669"/>
    <property type="project" value="TreeGrafter"/>
</dbReference>
<sequence>MSQQAAAAKPSLQGVRIKARKGAVKAQAKHEPTIFRDQLYKHLETVPEGDFESYTTKLIQAGSTLEFLKYADALFEIILVGGLLQPGGSYVDDGAPVSPFTVFNAKEPAQVDEIKKYIDVLNKLIRRYKYLQRPLESSSLPTLLQYTHRWTPVQTEKLSAASHKGSPREEWHAISLAYTDVSVNAITMIFRAYLTDQSMDHLSATLKRGGVKDLLAFFPPNKRDNKTLEEHFKEADLPKWLNGGPRNKLTELFERKEPADTIVTAIKVRQEENPIPEADLIQCIWQGCMSNVDWGARPDQIEGLALREVGKYAPILEPFCSGAKTQVTLINAVQVYCYEDTRIIKAFPQILKVLYNKDCLSDQAIIYWHQKGSKPQGRQHFIKSTETLVKFLQQDDSEEEEEE</sequence>
<dbReference type="Gene3D" id="1.25.40.180">
    <property type="match status" value="1"/>
</dbReference>
<dbReference type="PANTHER" id="PTHR14208:SF2">
    <property type="entry name" value="PROTEIN KRASAVIETZ"/>
    <property type="match status" value="1"/>
</dbReference>
<dbReference type="InterPro" id="IPR003307">
    <property type="entry name" value="W2_domain"/>
</dbReference>
<dbReference type="InterPro" id="IPR057397">
    <property type="entry name" value="HEAT_5MP1_2"/>
</dbReference>
<reference evidence="3 4" key="1">
    <citation type="journal article" date="2020" name="ISME J.">
        <title>Uncovering the hidden diversity of litter-decomposition mechanisms in mushroom-forming fungi.</title>
        <authorList>
            <person name="Floudas D."/>
            <person name="Bentzer J."/>
            <person name="Ahren D."/>
            <person name="Johansson T."/>
            <person name="Persson P."/>
            <person name="Tunlid A."/>
        </authorList>
    </citation>
    <scope>NUCLEOTIDE SEQUENCE [LARGE SCALE GENOMIC DNA]</scope>
    <source>
        <strain evidence="3 4">CBS 146.42</strain>
    </source>
</reference>
<dbReference type="InterPro" id="IPR051245">
    <property type="entry name" value="eIF5-mimic_regulator"/>
</dbReference>
<dbReference type="PANTHER" id="PTHR14208">
    <property type="entry name" value="BASIC LEUCINE ZIPPER AND W2 DOMAIN-CONTAINING PROTEIN"/>
    <property type="match status" value="1"/>
</dbReference>
<dbReference type="PROSITE" id="PS51363">
    <property type="entry name" value="W2"/>
    <property type="match status" value="1"/>
</dbReference>
<dbReference type="CDD" id="cd11560">
    <property type="entry name" value="W2_eIF5C_like"/>
    <property type="match status" value="1"/>
</dbReference>
<gene>
    <name evidence="3" type="ORF">D9756_005272</name>
</gene>
<keyword evidence="4" id="KW-1185">Reference proteome</keyword>
<organism evidence="3 4">
    <name type="scientific">Leucocoprinus leucothites</name>
    <dbReference type="NCBI Taxonomy" id="201217"/>
    <lineage>
        <taxon>Eukaryota</taxon>
        <taxon>Fungi</taxon>
        <taxon>Dikarya</taxon>
        <taxon>Basidiomycota</taxon>
        <taxon>Agaricomycotina</taxon>
        <taxon>Agaricomycetes</taxon>
        <taxon>Agaricomycetidae</taxon>
        <taxon>Agaricales</taxon>
        <taxon>Agaricineae</taxon>
        <taxon>Agaricaceae</taxon>
        <taxon>Leucocoprinus</taxon>
    </lineage>
</organism>
<dbReference type="OrthoDB" id="1727522at2759"/>
<evidence type="ECO:0000259" key="2">
    <source>
        <dbReference type="PROSITE" id="PS51363"/>
    </source>
</evidence>
<proteinExistence type="inferred from homology"/>
<dbReference type="InterPro" id="IPR016024">
    <property type="entry name" value="ARM-type_fold"/>
</dbReference>
<dbReference type="SMART" id="SM00515">
    <property type="entry name" value="eIF5C"/>
    <property type="match status" value="1"/>
</dbReference>
<dbReference type="Proteomes" id="UP000559027">
    <property type="component" value="Unassembled WGS sequence"/>
</dbReference>
<evidence type="ECO:0000256" key="1">
    <source>
        <dbReference type="ARBA" id="ARBA00008151"/>
    </source>
</evidence>
<feature type="domain" description="W2" evidence="2">
    <location>
        <begin position="227"/>
        <end position="402"/>
    </location>
</feature>
<dbReference type="Pfam" id="PF02020">
    <property type="entry name" value="W2"/>
    <property type="match status" value="1"/>
</dbReference>
<comment type="caution">
    <text evidence="3">The sequence shown here is derived from an EMBL/GenBank/DDBJ whole genome shotgun (WGS) entry which is preliminary data.</text>
</comment>
<dbReference type="AlphaFoldDB" id="A0A8H5D6T9"/>
<accession>A0A8H5D6T9</accession>
<name>A0A8H5D6T9_9AGAR</name>
<evidence type="ECO:0000313" key="4">
    <source>
        <dbReference type="Proteomes" id="UP000559027"/>
    </source>
</evidence>